<dbReference type="AlphaFoldDB" id="A0A0A9GWZ7"/>
<dbReference type="EMBL" id="GBRH01169822">
    <property type="protein sequence ID" value="JAE28074.1"/>
    <property type="molecule type" value="Transcribed_RNA"/>
</dbReference>
<accession>A0A0A9GWZ7</accession>
<reference evidence="1" key="1">
    <citation type="submission" date="2014-09" db="EMBL/GenBank/DDBJ databases">
        <authorList>
            <person name="Magalhaes I.L.F."/>
            <person name="Oliveira U."/>
            <person name="Santos F.R."/>
            <person name="Vidigal T.H.D.A."/>
            <person name="Brescovit A.D."/>
            <person name="Santos A.J."/>
        </authorList>
    </citation>
    <scope>NUCLEOTIDE SEQUENCE</scope>
    <source>
        <tissue evidence="1">Shoot tissue taken approximately 20 cm above the soil surface</tissue>
    </source>
</reference>
<protein>
    <submittedName>
        <fullName evidence="1">Uncharacterized protein</fullName>
    </submittedName>
</protein>
<sequence>MLGPIRNIFQRNPNKHKFLITQNIEKSRSDTAM</sequence>
<name>A0A0A9GWZ7_ARUDO</name>
<evidence type="ECO:0000313" key="1">
    <source>
        <dbReference type="EMBL" id="JAE28074.1"/>
    </source>
</evidence>
<organism evidence="1">
    <name type="scientific">Arundo donax</name>
    <name type="common">Giant reed</name>
    <name type="synonym">Donax arundinaceus</name>
    <dbReference type="NCBI Taxonomy" id="35708"/>
    <lineage>
        <taxon>Eukaryota</taxon>
        <taxon>Viridiplantae</taxon>
        <taxon>Streptophyta</taxon>
        <taxon>Embryophyta</taxon>
        <taxon>Tracheophyta</taxon>
        <taxon>Spermatophyta</taxon>
        <taxon>Magnoliopsida</taxon>
        <taxon>Liliopsida</taxon>
        <taxon>Poales</taxon>
        <taxon>Poaceae</taxon>
        <taxon>PACMAD clade</taxon>
        <taxon>Arundinoideae</taxon>
        <taxon>Arundineae</taxon>
        <taxon>Arundo</taxon>
    </lineage>
</organism>
<proteinExistence type="predicted"/>
<reference evidence="1" key="2">
    <citation type="journal article" date="2015" name="Data Brief">
        <title>Shoot transcriptome of the giant reed, Arundo donax.</title>
        <authorList>
            <person name="Barrero R.A."/>
            <person name="Guerrero F.D."/>
            <person name="Moolhuijzen P."/>
            <person name="Goolsby J.A."/>
            <person name="Tidwell J."/>
            <person name="Bellgard S.E."/>
            <person name="Bellgard M.I."/>
        </authorList>
    </citation>
    <scope>NUCLEOTIDE SEQUENCE</scope>
    <source>
        <tissue evidence="1">Shoot tissue taken approximately 20 cm above the soil surface</tissue>
    </source>
</reference>